<keyword evidence="11" id="KW-0206">Cytoskeleton</keyword>
<comment type="subcellular location">
    <subcellularLocation>
        <location evidence="3">Cytoplasm</location>
        <location evidence="3">Cell cortex</location>
    </subcellularLocation>
    <subcellularLocation>
        <location evidence="1">Cytoplasm</location>
        <location evidence="1">Cytoskeleton</location>
        <location evidence="1">Microtubule organizing center</location>
        <location evidence="1">Centrosome</location>
    </subcellularLocation>
    <subcellularLocation>
        <location evidence="2">Cytoplasm</location>
        <location evidence="2">Cytoskeleton</location>
        <location evidence="2">Stress fiber</location>
    </subcellularLocation>
    <subcellularLocation>
        <location evidence="4">Cytoplasm</location>
        <location evidence="4">Myofibril</location>
    </subcellularLocation>
</comment>
<dbReference type="Proteomes" id="UP000770717">
    <property type="component" value="Unassembled WGS sequence"/>
</dbReference>
<evidence type="ECO:0000256" key="13">
    <source>
        <dbReference type="ARBA" id="ARBA00034864"/>
    </source>
</evidence>
<dbReference type="InterPro" id="IPR008603">
    <property type="entry name" value="DCTN4"/>
</dbReference>
<dbReference type="EMBL" id="WNTK01000002">
    <property type="protein sequence ID" value="KAG9491203.1"/>
    <property type="molecule type" value="Genomic_DNA"/>
</dbReference>
<evidence type="ECO:0000256" key="6">
    <source>
        <dbReference type="ARBA" id="ARBA00022499"/>
    </source>
</evidence>
<sequence length="384" mass="43634">MHTLSTRATSIPAPLPDDPAKTTMKKAYYLACGFCRWTSRDVGMADKSVASGGWQEPENPHTQRINKLLEYYQQLAQKEKIERDRKKLVRRRNYMPLAFSDKYGRGTRLQRQRPGVPITPLAGLTLKEGEDQKEIKIEPAQALEEVEPLPEDYYTRPINLTEVTTLDQRLLQADFQPICASQLHPRHKHLLIKRSLRCRKCEHNLSKPEFNPTSIKFKIQLVAVSYIPEVRIMSIPNLRNMKESQVLLTLTNPVESLTHLTLMPCDDGDPYDINSTAKVIVPTKELVLAGKDATAEYDELAEPQNFQDDPDVVAFRKANKVGVFIKVTPLQEKGKVIVSFKLKHDFRNQPTPIRTTEDNESSSEAVWLTHHVELDLGPVVPAAP</sequence>
<evidence type="ECO:0000313" key="16">
    <source>
        <dbReference type="Proteomes" id="UP000770717"/>
    </source>
</evidence>
<evidence type="ECO:0000256" key="7">
    <source>
        <dbReference type="ARBA" id="ARBA00022553"/>
    </source>
</evidence>
<dbReference type="GO" id="GO:0005813">
    <property type="term" value="C:centrosome"/>
    <property type="evidence" value="ECO:0007669"/>
    <property type="project" value="UniProtKB-SubCell"/>
</dbReference>
<organism evidence="15 16">
    <name type="scientific">Eleutherodactylus coqui</name>
    <name type="common">Puerto Rican coqui</name>
    <dbReference type="NCBI Taxonomy" id="57060"/>
    <lineage>
        <taxon>Eukaryota</taxon>
        <taxon>Metazoa</taxon>
        <taxon>Chordata</taxon>
        <taxon>Craniata</taxon>
        <taxon>Vertebrata</taxon>
        <taxon>Euteleostomi</taxon>
        <taxon>Amphibia</taxon>
        <taxon>Batrachia</taxon>
        <taxon>Anura</taxon>
        <taxon>Neobatrachia</taxon>
        <taxon>Hyloidea</taxon>
        <taxon>Eleutherodactylidae</taxon>
        <taxon>Eleutherodactylinae</taxon>
        <taxon>Eleutherodactylus</taxon>
        <taxon>Eleutherodactylus</taxon>
    </lineage>
</organism>
<evidence type="ECO:0000313" key="15">
    <source>
        <dbReference type="EMBL" id="KAG9491203.1"/>
    </source>
</evidence>
<dbReference type="GO" id="GO:0001725">
    <property type="term" value="C:stress fiber"/>
    <property type="evidence" value="ECO:0007669"/>
    <property type="project" value="UniProtKB-SubCell"/>
</dbReference>
<dbReference type="AlphaFoldDB" id="A0A8J6FNJ1"/>
<dbReference type="PANTHER" id="PTHR13034">
    <property type="entry name" value="DYNACTIN P62 SUBUNIT"/>
    <property type="match status" value="1"/>
</dbReference>
<keyword evidence="9" id="KW-0007">Acetylation</keyword>
<evidence type="ECO:0000256" key="4">
    <source>
        <dbReference type="ARBA" id="ARBA00004657"/>
    </source>
</evidence>
<name>A0A8J6FNJ1_ELECQ</name>
<accession>A0A8J6FNJ1</accession>
<evidence type="ECO:0000256" key="10">
    <source>
        <dbReference type="ARBA" id="ARBA00023054"/>
    </source>
</evidence>
<evidence type="ECO:0000256" key="12">
    <source>
        <dbReference type="ARBA" id="ARBA00034776"/>
    </source>
</evidence>
<dbReference type="GO" id="GO:0030016">
    <property type="term" value="C:myofibril"/>
    <property type="evidence" value="ECO:0007669"/>
    <property type="project" value="UniProtKB-SubCell"/>
</dbReference>
<comment type="similarity">
    <text evidence="12">Belongs to the dynactin subunit 4 family.</text>
</comment>
<keyword evidence="7" id="KW-0597">Phosphoprotein</keyword>
<evidence type="ECO:0000256" key="1">
    <source>
        <dbReference type="ARBA" id="ARBA00004300"/>
    </source>
</evidence>
<keyword evidence="6" id="KW-1017">Isopeptide bond</keyword>
<evidence type="ECO:0000256" key="9">
    <source>
        <dbReference type="ARBA" id="ARBA00022990"/>
    </source>
</evidence>
<proteinExistence type="inferred from homology"/>
<evidence type="ECO:0000256" key="11">
    <source>
        <dbReference type="ARBA" id="ARBA00023212"/>
    </source>
</evidence>
<protein>
    <recommendedName>
        <fullName evidence="13">Dynactin subunit 4</fullName>
    </recommendedName>
</protein>
<evidence type="ECO:0000256" key="2">
    <source>
        <dbReference type="ARBA" id="ARBA00004529"/>
    </source>
</evidence>
<keyword evidence="10" id="KW-0175">Coiled coil</keyword>
<dbReference type="GO" id="GO:0005869">
    <property type="term" value="C:dynactin complex"/>
    <property type="evidence" value="ECO:0007669"/>
    <property type="project" value="InterPro"/>
</dbReference>
<dbReference type="Pfam" id="PF05502">
    <property type="entry name" value="Dynactin_p62"/>
    <property type="match status" value="1"/>
</dbReference>
<dbReference type="PANTHER" id="PTHR13034:SF2">
    <property type="entry name" value="DYNACTIN SUBUNIT 4"/>
    <property type="match status" value="1"/>
</dbReference>
<evidence type="ECO:0000256" key="3">
    <source>
        <dbReference type="ARBA" id="ARBA00004544"/>
    </source>
</evidence>
<evidence type="ECO:0000256" key="14">
    <source>
        <dbReference type="ARBA" id="ARBA00093507"/>
    </source>
</evidence>
<dbReference type="OrthoDB" id="283815at2759"/>
<keyword evidence="8" id="KW-0832">Ubl conjugation</keyword>
<evidence type="ECO:0000256" key="5">
    <source>
        <dbReference type="ARBA" id="ARBA00022490"/>
    </source>
</evidence>
<comment type="caution">
    <text evidence="15">The sequence shown here is derived from an EMBL/GenBank/DDBJ whole genome shotgun (WGS) entry which is preliminary data.</text>
</comment>
<evidence type="ECO:0000256" key="8">
    <source>
        <dbReference type="ARBA" id="ARBA00022843"/>
    </source>
</evidence>
<gene>
    <name evidence="15" type="ORF">GDO78_006527</name>
</gene>
<keyword evidence="16" id="KW-1185">Reference proteome</keyword>
<reference evidence="15" key="1">
    <citation type="thesis" date="2020" institute="ProQuest LLC" country="789 East Eisenhower Parkway, Ann Arbor, MI, USA">
        <title>Comparative Genomics and Chromosome Evolution.</title>
        <authorList>
            <person name="Mudd A.B."/>
        </authorList>
    </citation>
    <scope>NUCLEOTIDE SEQUENCE</scope>
    <source>
        <strain evidence="15">HN-11 Male</strain>
        <tissue evidence="15">Kidney and liver</tissue>
    </source>
</reference>
<comment type="subunit">
    <text evidence="14">Subunit of dynactin, a multiprotein complex part of a tripartite complex with dynein and a adapter, such as BICDL1, BICD2 or HOOK3. The dynactin complex is built around ACTR1A/ACTB filament and consists of an actin-related filament composed of a shoulder domain, a pointed end and a barbed end. Its length is defined by its flexible shoulder domain. The soulder is composed of 2 DCTN1 subunits, 4 DCTN2 and 2 DCTN3. The 4 DCNT2 (via N-terminus) bind the ACTR1A filament and act as molecular rulers to determine the length. The pointed end is important for binding dynein-dynactin cargo adapters. Consists of 4 subunits: ACTR10, DCNT4, DCTN5 and DCTN6. The barbed end is composed of a CAPZA1:CAPZB heterodimers, which binds ACTR1A/ACTB filament and dynactin and stabilizes dynactin. Interacts with ATP7B, but not ATP7A, in a copper-dependent manner. Interacts with ANK2; this interaction is required for localization at costameres. Interacts with N4BP2L1.</text>
</comment>
<keyword evidence="5" id="KW-0963">Cytoplasm</keyword>
<dbReference type="GO" id="GO:0005938">
    <property type="term" value="C:cell cortex"/>
    <property type="evidence" value="ECO:0007669"/>
    <property type="project" value="UniProtKB-SubCell"/>
</dbReference>